<organism evidence="2 3">
    <name type="scientific">Parelaphostrongylus tenuis</name>
    <name type="common">Meningeal worm</name>
    <dbReference type="NCBI Taxonomy" id="148309"/>
    <lineage>
        <taxon>Eukaryota</taxon>
        <taxon>Metazoa</taxon>
        <taxon>Ecdysozoa</taxon>
        <taxon>Nematoda</taxon>
        <taxon>Chromadorea</taxon>
        <taxon>Rhabditida</taxon>
        <taxon>Rhabditina</taxon>
        <taxon>Rhabditomorpha</taxon>
        <taxon>Strongyloidea</taxon>
        <taxon>Metastrongylidae</taxon>
        <taxon>Parelaphostrongylus</taxon>
    </lineage>
</organism>
<protein>
    <submittedName>
        <fullName evidence="2">Uncharacterized protein</fullName>
    </submittedName>
</protein>
<reference evidence="2" key="1">
    <citation type="submission" date="2021-06" db="EMBL/GenBank/DDBJ databases">
        <title>Parelaphostrongylus tenuis whole genome reference sequence.</title>
        <authorList>
            <person name="Garwood T.J."/>
            <person name="Larsen P.A."/>
            <person name="Fountain-Jones N.M."/>
            <person name="Garbe J.R."/>
            <person name="Macchietto M.G."/>
            <person name="Kania S.A."/>
            <person name="Gerhold R.W."/>
            <person name="Richards J.E."/>
            <person name="Wolf T.M."/>
        </authorList>
    </citation>
    <scope>NUCLEOTIDE SEQUENCE</scope>
    <source>
        <strain evidence="2">MNPRO001-30</strain>
        <tissue evidence="2">Meninges</tissue>
    </source>
</reference>
<evidence type="ECO:0000313" key="2">
    <source>
        <dbReference type="EMBL" id="KAJ1366798.1"/>
    </source>
</evidence>
<dbReference type="Proteomes" id="UP001196413">
    <property type="component" value="Unassembled WGS sequence"/>
</dbReference>
<dbReference type="EMBL" id="JAHQIW010005662">
    <property type="protein sequence ID" value="KAJ1366798.1"/>
    <property type="molecule type" value="Genomic_DNA"/>
</dbReference>
<evidence type="ECO:0000313" key="3">
    <source>
        <dbReference type="Proteomes" id="UP001196413"/>
    </source>
</evidence>
<comment type="caution">
    <text evidence="2">The sequence shown here is derived from an EMBL/GenBank/DDBJ whole genome shotgun (WGS) entry which is preliminary data.</text>
</comment>
<accession>A0AAD5QZR6</accession>
<proteinExistence type="predicted"/>
<sequence length="77" mass="8633">MATRHSRDEHCGKDIPETSEASRGHRGPYEGHCPCLYRGHLEVLEGTRADTENSRRAVVEHVDVRRASREVPSHSAS</sequence>
<feature type="region of interest" description="Disordered" evidence="1">
    <location>
        <begin position="1"/>
        <end position="29"/>
    </location>
</feature>
<dbReference type="AlphaFoldDB" id="A0AAD5QZR6"/>
<name>A0AAD5QZR6_PARTN</name>
<evidence type="ECO:0000256" key="1">
    <source>
        <dbReference type="SAM" id="MobiDB-lite"/>
    </source>
</evidence>
<keyword evidence="3" id="KW-1185">Reference proteome</keyword>
<gene>
    <name evidence="2" type="ORF">KIN20_027564</name>
</gene>